<dbReference type="EMBL" id="CP056775">
    <property type="protein sequence ID" value="QRR01066.1"/>
    <property type="molecule type" value="Genomic_DNA"/>
</dbReference>
<dbReference type="InterPro" id="IPR002657">
    <property type="entry name" value="BilAc:Na_symport/Acr3"/>
</dbReference>
<dbReference type="RefSeq" id="WP_204663004.1">
    <property type="nucleotide sequence ID" value="NZ_CP056775.1"/>
</dbReference>
<feature type="transmembrane region" description="Helical" evidence="5">
    <location>
        <begin position="212"/>
        <end position="230"/>
    </location>
</feature>
<feature type="transmembrane region" description="Helical" evidence="5">
    <location>
        <begin position="144"/>
        <end position="164"/>
    </location>
</feature>
<name>A0ABX7I4N3_9BACT</name>
<evidence type="ECO:0000313" key="6">
    <source>
        <dbReference type="EMBL" id="QRR01066.1"/>
    </source>
</evidence>
<dbReference type="Pfam" id="PF01758">
    <property type="entry name" value="SBF"/>
    <property type="match status" value="1"/>
</dbReference>
<dbReference type="Proteomes" id="UP000612680">
    <property type="component" value="Chromosome"/>
</dbReference>
<feature type="transmembrane region" description="Helical" evidence="5">
    <location>
        <begin position="32"/>
        <end position="48"/>
    </location>
</feature>
<organism evidence="6 7">
    <name type="scientific">Dyadobacter sandarakinus</name>
    <dbReference type="NCBI Taxonomy" id="2747268"/>
    <lineage>
        <taxon>Bacteria</taxon>
        <taxon>Pseudomonadati</taxon>
        <taxon>Bacteroidota</taxon>
        <taxon>Cytophagia</taxon>
        <taxon>Cytophagales</taxon>
        <taxon>Spirosomataceae</taxon>
        <taxon>Dyadobacter</taxon>
    </lineage>
</organism>
<feature type="transmembrane region" description="Helical" evidence="5">
    <location>
        <begin position="82"/>
        <end position="104"/>
    </location>
</feature>
<keyword evidence="7" id="KW-1185">Reference proteome</keyword>
<dbReference type="InterPro" id="IPR004710">
    <property type="entry name" value="Bilac:Na_transpt"/>
</dbReference>
<dbReference type="InterPro" id="IPR038770">
    <property type="entry name" value="Na+/solute_symporter_sf"/>
</dbReference>
<accession>A0ABX7I4N3</accession>
<evidence type="ECO:0000256" key="2">
    <source>
        <dbReference type="ARBA" id="ARBA00022692"/>
    </source>
</evidence>
<keyword evidence="3 5" id="KW-1133">Transmembrane helix</keyword>
<dbReference type="PANTHER" id="PTHR10361:SF28">
    <property type="entry name" value="P3 PROTEIN-RELATED"/>
    <property type="match status" value="1"/>
</dbReference>
<feature type="transmembrane region" description="Helical" evidence="5">
    <location>
        <begin position="171"/>
        <end position="192"/>
    </location>
</feature>
<keyword evidence="2 5" id="KW-0812">Transmembrane</keyword>
<evidence type="ECO:0000313" key="7">
    <source>
        <dbReference type="Proteomes" id="UP000612680"/>
    </source>
</evidence>
<feature type="transmembrane region" description="Helical" evidence="5">
    <location>
        <begin position="266"/>
        <end position="288"/>
    </location>
</feature>
<keyword evidence="4 5" id="KW-0472">Membrane</keyword>
<dbReference type="Gene3D" id="1.20.1530.20">
    <property type="match status" value="1"/>
</dbReference>
<feature type="transmembrane region" description="Helical" evidence="5">
    <location>
        <begin position="53"/>
        <end position="70"/>
    </location>
</feature>
<dbReference type="PANTHER" id="PTHR10361">
    <property type="entry name" value="SODIUM-BILE ACID COTRANSPORTER"/>
    <property type="match status" value="1"/>
</dbReference>
<evidence type="ECO:0000256" key="4">
    <source>
        <dbReference type="ARBA" id="ARBA00023136"/>
    </source>
</evidence>
<gene>
    <name evidence="6" type="ORF">HWI92_09200</name>
</gene>
<comment type="subcellular location">
    <subcellularLocation>
        <location evidence="1">Membrane</location>
        <topology evidence="1">Multi-pass membrane protein</topology>
    </subcellularLocation>
</comment>
<evidence type="ECO:0000256" key="5">
    <source>
        <dbReference type="SAM" id="Phobius"/>
    </source>
</evidence>
<reference evidence="6 7" key="1">
    <citation type="submission" date="2020-06" db="EMBL/GenBank/DDBJ databases">
        <title>Dyadobacter sandarakinus sp. nov., isolated from the soil of the Arctic Yellow River Station.</title>
        <authorList>
            <person name="Zhang Y."/>
            <person name="Peng F."/>
        </authorList>
    </citation>
    <scope>NUCLEOTIDE SEQUENCE [LARGE SCALE GENOMIC DNA]</scope>
    <source>
        <strain evidence="6 7">Q3-56</strain>
    </source>
</reference>
<protein>
    <submittedName>
        <fullName evidence="6">Bile acid:sodium symporter family protein</fullName>
    </submittedName>
</protein>
<sequence>MNVYKLLFGLAALLLLAGLVLAFSGNLASAGPVFIAFFLALAVSFRGFDKLRGFTYTTVIFAAVTTAMYYPQHFQTVGDFKLAALITPLIQIIMFGMGTSMSFGDFVGVVKMPKGVLIGVVSHFIIMPTIGYTLASISGFPPEIAAGIILIGCSPNGMASNVISYLAKANLALSITITAISTMLAPIVTPILMSQLAGAFVQIDTLHMMWDIIKMVIIPIGAGLVFNRLFSGKVKWLDAAMPLISMGGIAFIIVIITAAGRDSLLSIGPTLLLLVLFHNLSGYTLGYWSGRLFKMSERDCRTIAIEVGMQNGGLASGIAKEMGKMATVGLAPAIFGPLMNITGSILASWWQSKPTGDEETYVETGRMH</sequence>
<proteinExistence type="predicted"/>
<evidence type="ECO:0000256" key="3">
    <source>
        <dbReference type="ARBA" id="ARBA00022989"/>
    </source>
</evidence>
<evidence type="ECO:0000256" key="1">
    <source>
        <dbReference type="ARBA" id="ARBA00004141"/>
    </source>
</evidence>
<feature type="transmembrane region" description="Helical" evidence="5">
    <location>
        <begin position="116"/>
        <end position="138"/>
    </location>
</feature>
<feature type="transmembrane region" description="Helical" evidence="5">
    <location>
        <begin position="242"/>
        <end position="260"/>
    </location>
</feature>